<evidence type="ECO:0000313" key="3">
    <source>
        <dbReference type="EMBL" id="GAA1655534.1"/>
    </source>
</evidence>
<feature type="chain" id="PRO_5047281590" description="DUF11 domain-containing protein" evidence="2">
    <location>
        <begin position="27"/>
        <end position="327"/>
    </location>
</feature>
<feature type="compositionally biased region" description="Low complexity" evidence="1">
    <location>
        <begin position="310"/>
        <end position="321"/>
    </location>
</feature>
<evidence type="ECO:0000256" key="1">
    <source>
        <dbReference type="SAM" id="MobiDB-lite"/>
    </source>
</evidence>
<keyword evidence="2" id="KW-0732">Signal</keyword>
<dbReference type="Proteomes" id="UP001500618">
    <property type="component" value="Unassembled WGS sequence"/>
</dbReference>
<accession>A0ABN2FPF1</accession>
<name>A0ABN2FPF1_9ACTN</name>
<evidence type="ECO:0000313" key="4">
    <source>
        <dbReference type="Proteomes" id="UP001500618"/>
    </source>
</evidence>
<protein>
    <recommendedName>
        <fullName evidence="5">DUF11 domain-containing protein</fullName>
    </recommendedName>
</protein>
<reference evidence="3 4" key="1">
    <citation type="journal article" date="2019" name="Int. J. Syst. Evol. Microbiol.">
        <title>The Global Catalogue of Microorganisms (GCM) 10K type strain sequencing project: providing services to taxonomists for standard genome sequencing and annotation.</title>
        <authorList>
            <consortium name="The Broad Institute Genomics Platform"/>
            <consortium name="The Broad Institute Genome Sequencing Center for Infectious Disease"/>
            <person name="Wu L."/>
            <person name="Ma J."/>
        </authorList>
    </citation>
    <scope>NUCLEOTIDE SEQUENCE [LARGE SCALE GENOMIC DNA]</scope>
    <source>
        <strain evidence="3 4">JCM 14718</strain>
    </source>
</reference>
<evidence type="ECO:0008006" key="5">
    <source>
        <dbReference type="Google" id="ProtNLM"/>
    </source>
</evidence>
<evidence type="ECO:0000256" key="2">
    <source>
        <dbReference type="SAM" id="SignalP"/>
    </source>
</evidence>
<feature type="region of interest" description="Disordered" evidence="1">
    <location>
        <begin position="303"/>
        <end position="327"/>
    </location>
</feature>
<organism evidence="3 4">
    <name type="scientific">Fodinicola feengrottensis</name>
    <dbReference type="NCBI Taxonomy" id="435914"/>
    <lineage>
        <taxon>Bacteria</taxon>
        <taxon>Bacillati</taxon>
        <taxon>Actinomycetota</taxon>
        <taxon>Actinomycetes</taxon>
        <taxon>Mycobacteriales</taxon>
        <taxon>Fodinicola</taxon>
    </lineage>
</organism>
<dbReference type="EMBL" id="BAAANY010000001">
    <property type="protein sequence ID" value="GAA1655534.1"/>
    <property type="molecule type" value="Genomic_DNA"/>
</dbReference>
<sequence length="327" mass="32212">MIYRRFGAFVGAFAVGSLLLVAPAQAMPAQPADQPRLRAAGLSADLAVSVRGTSVPVHSAGKPFTVIATNLSTSTVSQKVTVTVTATASQSGLLVGPTPYDTDACKAAGAGRFTCAAGDLVPGGSAKFDFSYAASSSATPRQGAGSVTGQVSASTLDPNLSNNSAQARIDIVPAGSDLSVSIPDSAAVPAGRTATTYARIGNFGSANAPRVVFSVHPPNGATLAGVALRDGTGGYGVPCPVASDRKSANCSVGTLLAGNYATARILVSLPSGAASGSTFTGGVGTAAAASSAAQNLMAERSLPVAQSALSPTDDPTDNSDTYACPVS</sequence>
<feature type="signal peptide" evidence="2">
    <location>
        <begin position="1"/>
        <end position="26"/>
    </location>
</feature>
<keyword evidence="4" id="KW-1185">Reference proteome</keyword>
<gene>
    <name evidence="3" type="ORF">GCM10009765_00870</name>
</gene>
<dbReference type="RefSeq" id="WP_344306078.1">
    <property type="nucleotide sequence ID" value="NZ_BAAANY010000001.1"/>
</dbReference>
<comment type="caution">
    <text evidence="3">The sequence shown here is derived from an EMBL/GenBank/DDBJ whole genome shotgun (WGS) entry which is preliminary data.</text>
</comment>
<proteinExistence type="predicted"/>